<accession>A0ABR0E4Y7</accession>
<evidence type="ECO:0000313" key="3">
    <source>
        <dbReference type="Proteomes" id="UP001305779"/>
    </source>
</evidence>
<keyword evidence="3" id="KW-1185">Reference proteome</keyword>
<gene>
    <name evidence="2" type="ORF">PRZ48_012148</name>
</gene>
<comment type="caution">
    <text evidence="2">The sequence shown here is derived from an EMBL/GenBank/DDBJ whole genome shotgun (WGS) entry which is preliminary data.</text>
</comment>
<name>A0ABR0E4Y7_ZASCE</name>
<evidence type="ECO:0000313" key="2">
    <source>
        <dbReference type="EMBL" id="KAK4496168.1"/>
    </source>
</evidence>
<dbReference type="Proteomes" id="UP001305779">
    <property type="component" value="Unassembled WGS sequence"/>
</dbReference>
<proteinExistence type="predicted"/>
<dbReference type="EMBL" id="JAXOVC010000010">
    <property type="protein sequence ID" value="KAK4496168.1"/>
    <property type="molecule type" value="Genomic_DNA"/>
</dbReference>
<feature type="region of interest" description="Disordered" evidence="1">
    <location>
        <begin position="236"/>
        <end position="257"/>
    </location>
</feature>
<reference evidence="2 3" key="1">
    <citation type="journal article" date="2023" name="G3 (Bethesda)">
        <title>A chromosome-level genome assembly of Zasmidium syzygii isolated from banana leaves.</title>
        <authorList>
            <person name="van Westerhoven A.C."/>
            <person name="Mehrabi R."/>
            <person name="Talebi R."/>
            <person name="Steentjes M.B.F."/>
            <person name="Corcolon B."/>
            <person name="Chong P.A."/>
            <person name="Kema G.H.J."/>
            <person name="Seidl M.F."/>
        </authorList>
    </citation>
    <scope>NUCLEOTIDE SEQUENCE [LARGE SCALE GENOMIC DNA]</scope>
    <source>
        <strain evidence="2 3">P124</strain>
    </source>
</reference>
<protein>
    <submittedName>
        <fullName evidence="2">Uncharacterized protein</fullName>
    </submittedName>
</protein>
<evidence type="ECO:0000256" key="1">
    <source>
        <dbReference type="SAM" id="MobiDB-lite"/>
    </source>
</evidence>
<organism evidence="2 3">
    <name type="scientific">Zasmidium cellare</name>
    <name type="common">Wine cellar mold</name>
    <name type="synonym">Racodium cellare</name>
    <dbReference type="NCBI Taxonomy" id="395010"/>
    <lineage>
        <taxon>Eukaryota</taxon>
        <taxon>Fungi</taxon>
        <taxon>Dikarya</taxon>
        <taxon>Ascomycota</taxon>
        <taxon>Pezizomycotina</taxon>
        <taxon>Dothideomycetes</taxon>
        <taxon>Dothideomycetidae</taxon>
        <taxon>Mycosphaerellales</taxon>
        <taxon>Mycosphaerellaceae</taxon>
        <taxon>Zasmidium</taxon>
    </lineage>
</organism>
<sequence>MITVMRFMVELGRIQGKIRTRLYGTESASLSNDERAQIAESLAAETKSIYKHKMQANSAILNLTRTAETTKSAELWLYGDEIVQLSTCTTAYSAIPLHHPRRFLALEAARECLRVCRHIGKEYAHHNVYNWTVFCHWVLLRVPLTPFTGVFYNIIANPESSQSDLELLQDYASCLKDARRLSEGIDRFYHLCSTFVEVAQSYVRAKTGRSDAVSALPSGLGDFGEQLLALGLSRNQPQHAGHGNDFSRSAMETERSAEIQNHTDLESFLDWDWYSSNISAYGLMDQDFDAMNGFSLDEWPDPTGGTAGF</sequence>